<evidence type="ECO:0000313" key="2">
    <source>
        <dbReference type="Proteomes" id="UP000304148"/>
    </source>
</evidence>
<proteinExistence type="predicted"/>
<evidence type="ECO:0008006" key="3">
    <source>
        <dbReference type="Google" id="ProtNLM"/>
    </source>
</evidence>
<sequence>MKIIEVIKKIEQDSNCRLVKRTTDFTNEFALPEDLNYFFSRYDSLQMFLDKPYGIKIVSSKEFIPTSKRLYPEDDVIWEELEGDISNEWYLIAESEQINQYISIDLSDSHLGYCYDSFLETHATPGESQIIAKSFTELLEHLYASKGENWFWLADNFESYGDAYEGRQL</sequence>
<dbReference type="EMBL" id="LS992241">
    <property type="protein sequence ID" value="SYX81671.1"/>
    <property type="molecule type" value="Genomic_DNA"/>
</dbReference>
<gene>
    <name evidence="1" type="ORF">PBLR_10090</name>
</gene>
<name>A0A383R4U3_PAEAL</name>
<dbReference type="Proteomes" id="UP000304148">
    <property type="component" value="Chromosome"/>
</dbReference>
<dbReference type="Gene3D" id="3.40.1580.10">
    <property type="entry name" value="SMI1/KNR4-like"/>
    <property type="match status" value="1"/>
</dbReference>
<dbReference type="InterPro" id="IPR037883">
    <property type="entry name" value="Knr4/Smi1-like_sf"/>
</dbReference>
<dbReference type="SUPFAM" id="SSF160631">
    <property type="entry name" value="SMI1/KNR4-like"/>
    <property type="match status" value="1"/>
</dbReference>
<protein>
    <recommendedName>
        <fullName evidence="3">SMI1/KNR4 family protein</fullName>
    </recommendedName>
</protein>
<organism evidence="1 2">
    <name type="scientific">Paenibacillus alvei</name>
    <name type="common">Bacillus alvei</name>
    <dbReference type="NCBI Taxonomy" id="44250"/>
    <lineage>
        <taxon>Bacteria</taxon>
        <taxon>Bacillati</taxon>
        <taxon>Bacillota</taxon>
        <taxon>Bacilli</taxon>
        <taxon>Bacillales</taxon>
        <taxon>Paenibacillaceae</taxon>
        <taxon>Paenibacillus</taxon>
    </lineage>
</organism>
<accession>A0A383R4U3</accession>
<reference evidence="2" key="1">
    <citation type="submission" date="2018-08" db="EMBL/GenBank/DDBJ databases">
        <authorList>
            <person name="Chevrot R."/>
        </authorList>
    </citation>
    <scope>NUCLEOTIDE SEQUENCE [LARGE SCALE GENOMIC DNA]</scope>
</reference>
<evidence type="ECO:0000313" key="1">
    <source>
        <dbReference type="EMBL" id="SYX81671.1"/>
    </source>
</evidence>
<dbReference type="AlphaFoldDB" id="A0A383R4U3"/>